<sequence>MRMVPVFQCFNRKISKQSGTALGRTRT</sequence>
<dbReference type="AlphaFoldDB" id="A0A0A9GSW6"/>
<proteinExistence type="predicted"/>
<organism evidence="1">
    <name type="scientific">Arundo donax</name>
    <name type="common">Giant reed</name>
    <name type="synonym">Donax arundinaceus</name>
    <dbReference type="NCBI Taxonomy" id="35708"/>
    <lineage>
        <taxon>Eukaryota</taxon>
        <taxon>Viridiplantae</taxon>
        <taxon>Streptophyta</taxon>
        <taxon>Embryophyta</taxon>
        <taxon>Tracheophyta</taxon>
        <taxon>Spermatophyta</taxon>
        <taxon>Magnoliopsida</taxon>
        <taxon>Liliopsida</taxon>
        <taxon>Poales</taxon>
        <taxon>Poaceae</taxon>
        <taxon>PACMAD clade</taxon>
        <taxon>Arundinoideae</taxon>
        <taxon>Arundineae</taxon>
        <taxon>Arundo</taxon>
    </lineage>
</organism>
<protein>
    <submittedName>
        <fullName evidence="1">Uncharacterized protein</fullName>
    </submittedName>
</protein>
<name>A0A0A9GSW6_ARUDO</name>
<reference evidence="1" key="1">
    <citation type="submission" date="2014-09" db="EMBL/GenBank/DDBJ databases">
        <authorList>
            <person name="Magalhaes I.L.F."/>
            <person name="Oliveira U."/>
            <person name="Santos F.R."/>
            <person name="Vidigal T.H.D.A."/>
            <person name="Brescovit A.D."/>
            <person name="Santos A.J."/>
        </authorList>
    </citation>
    <scope>NUCLEOTIDE SEQUENCE</scope>
    <source>
        <tissue evidence="1">Shoot tissue taken approximately 20 cm above the soil surface</tissue>
    </source>
</reference>
<accession>A0A0A9GSW6</accession>
<dbReference type="EMBL" id="GBRH01174233">
    <property type="protein sequence ID" value="JAE23663.1"/>
    <property type="molecule type" value="Transcribed_RNA"/>
</dbReference>
<evidence type="ECO:0000313" key="1">
    <source>
        <dbReference type="EMBL" id="JAE23663.1"/>
    </source>
</evidence>
<reference evidence="1" key="2">
    <citation type="journal article" date="2015" name="Data Brief">
        <title>Shoot transcriptome of the giant reed, Arundo donax.</title>
        <authorList>
            <person name="Barrero R.A."/>
            <person name="Guerrero F.D."/>
            <person name="Moolhuijzen P."/>
            <person name="Goolsby J.A."/>
            <person name="Tidwell J."/>
            <person name="Bellgard S.E."/>
            <person name="Bellgard M.I."/>
        </authorList>
    </citation>
    <scope>NUCLEOTIDE SEQUENCE</scope>
    <source>
        <tissue evidence="1">Shoot tissue taken approximately 20 cm above the soil surface</tissue>
    </source>
</reference>